<dbReference type="GO" id="GO:0016757">
    <property type="term" value="F:glycosyltransferase activity"/>
    <property type="evidence" value="ECO:0007669"/>
    <property type="project" value="UniProtKB-KW"/>
</dbReference>
<name>A0A2A2EIY4_9BIFI</name>
<evidence type="ECO:0000256" key="4">
    <source>
        <dbReference type="ARBA" id="ARBA00022679"/>
    </source>
</evidence>
<dbReference type="Pfam" id="PF00535">
    <property type="entry name" value="Glycos_transf_2"/>
    <property type="match status" value="1"/>
</dbReference>
<comment type="pathway">
    <text evidence="1">Cell wall biogenesis; cell wall polysaccharide biosynthesis.</text>
</comment>
<protein>
    <submittedName>
        <fullName evidence="6">Glycosyl transferase</fullName>
    </submittedName>
</protein>
<keyword evidence="3" id="KW-0328">Glycosyltransferase</keyword>
<dbReference type="PANTHER" id="PTHR43179:SF12">
    <property type="entry name" value="GALACTOFURANOSYLTRANSFERASE GLFT2"/>
    <property type="match status" value="1"/>
</dbReference>
<comment type="caution">
    <text evidence="6">The sequence shown here is derived from an EMBL/GenBank/DDBJ whole genome shotgun (WGS) entry which is preliminary data.</text>
</comment>
<dbReference type="PANTHER" id="PTHR43179">
    <property type="entry name" value="RHAMNOSYLTRANSFERASE WBBL"/>
    <property type="match status" value="1"/>
</dbReference>
<dbReference type="Proteomes" id="UP000218399">
    <property type="component" value="Unassembled WGS sequence"/>
</dbReference>
<dbReference type="InterPro" id="IPR029044">
    <property type="entry name" value="Nucleotide-diphossugar_trans"/>
</dbReference>
<keyword evidence="4 6" id="KW-0808">Transferase</keyword>
<dbReference type="EMBL" id="MVOH01000002">
    <property type="protein sequence ID" value="PAU68971.1"/>
    <property type="molecule type" value="Genomic_DNA"/>
</dbReference>
<dbReference type="Gene3D" id="3.90.550.10">
    <property type="entry name" value="Spore Coat Polysaccharide Biosynthesis Protein SpsA, Chain A"/>
    <property type="match status" value="1"/>
</dbReference>
<dbReference type="OrthoDB" id="9813495at2"/>
<evidence type="ECO:0000313" key="6">
    <source>
        <dbReference type="EMBL" id="PAU68971.1"/>
    </source>
</evidence>
<dbReference type="AlphaFoldDB" id="A0A2A2EIY4"/>
<organism evidence="6 7">
    <name type="scientific">Bifidobacterium criceti</name>
    <dbReference type="NCBI Taxonomy" id="1960969"/>
    <lineage>
        <taxon>Bacteria</taxon>
        <taxon>Bacillati</taxon>
        <taxon>Actinomycetota</taxon>
        <taxon>Actinomycetes</taxon>
        <taxon>Bifidobacteriales</taxon>
        <taxon>Bifidobacteriaceae</taxon>
        <taxon>Bifidobacterium</taxon>
    </lineage>
</organism>
<accession>A0A2A2EIY4</accession>
<sequence length="292" mass="33647">MDTPRFGFVVLHYLVDDATTQCVASIREHCAGGDYHIVVVDNDSANGSYERLQAQYANADDVTLLHNDANEGFACGNNMGYHYCKEQLHCDYIVTINNDAMLDRNDFMTLCIEDYARTHCGVIGPDIISLKDGCHQNPSYGIIHTQEEMRRQLRRFRRILLLLRLHLYSPLVHLKQRLSGHAWTSNPYTHATAEADTNRPYMLHGACLIFTPAFVQHYDEAFDPRTFLYFEEHILWARCQIAGLTMHYDPRIVVHHVEDASTDSMSTDTRRKMIFTLGNYVRSLKVLETYVH</sequence>
<gene>
    <name evidence="6" type="ORF">B1526_0164</name>
</gene>
<dbReference type="SUPFAM" id="SSF53448">
    <property type="entry name" value="Nucleotide-diphospho-sugar transferases"/>
    <property type="match status" value="1"/>
</dbReference>
<evidence type="ECO:0000313" key="7">
    <source>
        <dbReference type="Proteomes" id="UP000218399"/>
    </source>
</evidence>
<dbReference type="InterPro" id="IPR001173">
    <property type="entry name" value="Glyco_trans_2-like"/>
</dbReference>
<evidence type="ECO:0000256" key="1">
    <source>
        <dbReference type="ARBA" id="ARBA00004776"/>
    </source>
</evidence>
<evidence type="ECO:0000256" key="2">
    <source>
        <dbReference type="ARBA" id="ARBA00006739"/>
    </source>
</evidence>
<keyword evidence="7" id="KW-1185">Reference proteome</keyword>
<evidence type="ECO:0000259" key="5">
    <source>
        <dbReference type="Pfam" id="PF00535"/>
    </source>
</evidence>
<dbReference type="RefSeq" id="WP_095614277.1">
    <property type="nucleotide sequence ID" value="NZ_MVOH01000002.1"/>
</dbReference>
<evidence type="ECO:0000256" key="3">
    <source>
        <dbReference type="ARBA" id="ARBA00022676"/>
    </source>
</evidence>
<comment type="similarity">
    <text evidence="2">Belongs to the glycosyltransferase 2 family.</text>
</comment>
<reference evidence="6 7" key="1">
    <citation type="journal article" date="2017" name="ISME J.">
        <title>Unveiling bifidobacterial biogeography across the mammalian branch of the tree of life.</title>
        <authorList>
            <person name="Milani C."/>
            <person name="Mangifesta M."/>
            <person name="Mancabelli L."/>
            <person name="Lugli G.A."/>
            <person name="James K."/>
            <person name="Duranti S."/>
            <person name="Turroni F."/>
            <person name="Ferrario C."/>
            <person name="Ossiprandi M.C."/>
            <person name="van Sinderen D."/>
            <person name="Ventura M."/>
        </authorList>
    </citation>
    <scope>NUCLEOTIDE SEQUENCE [LARGE SCALE GENOMIC DNA]</scope>
    <source>
        <strain evidence="7">Ham19E</strain>
    </source>
</reference>
<proteinExistence type="inferred from homology"/>
<feature type="domain" description="Glycosyltransferase 2-like" evidence="5">
    <location>
        <begin position="17"/>
        <end position="143"/>
    </location>
</feature>